<dbReference type="PANTHER" id="PTHR33991">
    <property type="entry name" value="DNA REPAIR PROTEIN RECO"/>
    <property type="match status" value="1"/>
</dbReference>
<dbReference type="STRING" id="742817.HMPREF9449_02780"/>
<reference evidence="5 6" key="1">
    <citation type="submission" date="2012-01" db="EMBL/GenBank/DDBJ databases">
        <title>The Genome Sequence of Odoribacter laneus YIT 12061.</title>
        <authorList>
            <consortium name="The Broad Institute Genome Sequencing Platform"/>
            <person name="Earl A."/>
            <person name="Ward D."/>
            <person name="Feldgarden M."/>
            <person name="Gevers D."/>
            <person name="Morotomi M."/>
            <person name="Young S.K."/>
            <person name="Zeng Q."/>
            <person name="Gargeya S."/>
            <person name="Fitzgerald M."/>
            <person name="Haas B."/>
            <person name="Abouelleil A."/>
            <person name="Alvarado L."/>
            <person name="Arachchi H.M."/>
            <person name="Berlin A."/>
            <person name="Chapman S.B."/>
            <person name="Gearin G."/>
            <person name="Goldberg J."/>
            <person name="Griggs A."/>
            <person name="Gujja S."/>
            <person name="Hansen M."/>
            <person name="Heiman D."/>
            <person name="Howarth C."/>
            <person name="Larimer J."/>
            <person name="Lui A."/>
            <person name="MacDonald P.J.P."/>
            <person name="McCowen C."/>
            <person name="Montmayeur A."/>
            <person name="Murphy C."/>
            <person name="Neiman D."/>
            <person name="Pearson M."/>
            <person name="Priest M."/>
            <person name="Roberts A."/>
            <person name="Saif S."/>
            <person name="Shea T."/>
            <person name="Sisk P."/>
            <person name="Stolte C."/>
            <person name="Sykes S."/>
            <person name="Wortman J."/>
            <person name="Nusbaum C."/>
            <person name="Birren B."/>
        </authorList>
    </citation>
    <scope>NUCLEOTIDE SEQUENCE [LARGE SCALE GENOMIC DNA]</scope>
    <source>
        <strain evidence="5 6">YIT 12061</strain>
    </source>
</reference>
<accession>H1DKJ4</accession>
<proteinExistence type="predicted"/>
<dbReference type="SUPFAM" id="SSF57863">
    <property type="entry name" value="ArfGap/RecO-like zinc finger"/>
    <property type="match status" value="1"/>
</dbReference>
<evidence type="ECO:0000259" key="4">
    <source>
        <dbReference type="Pfam" id="PF11967"/>
    </source>
</evidence>
<dbReference type="EMBL" id="ADMC01000030">
    <property type="protein sequence ID" value="EHP45487.1"/>
    <property type="molecule type" value="Genomic_DNA"/>
</dbReference>
<sequence>MEVVQAIVLKVFNFSDNQKIVHAFSKEWGYISLISPSSFFRKRNCTVHLMQVVEAEIFYTEKSSLYKLKSVTPLVNLSAVYFDIYKMNIALLWGEVLDLILKNEQKNIDLFNFIFQSVEYLNETVKDIANFNLFFLYRLATLIGFKIDTSTYEEGYVLDINGGVFIPCGGKEAYVSGPNAAQVIHKLCSCQVEELADIVLDRKSRSILLDIILLFFSIHLNTDFNIKSIKVIREVFD</sequence>
<evidence type="ECO:0000313" key="6">
    <source>
        <dbReference type="Proteomes" id="UP000004892"/>
    </source>
</evidence>
<evidence type="ECO:0000313" key="5">
    <source>
        <dbReference type="EMBL" id="EHP45487.1"/>
    </source>
</evidence>
<keyword evidence="1" id="KW-0227">DNA damage</keyword>
<name>H1DKJ4_9BACT</name>
<comment type="caution">
    <text evidence="5">The sequence shown here is derived from an EMBL/GenBank/DDBJ whole genome shotgun (WGS) entry which is preliminary data.</text>
</comment>
<protein>
    <submittedName>
        <fullName evidence="5">DNA repair protein RecO</fullName>
    </submittedName>
</protein>
<dbReference type="InterPro" id="IPR037278">
    <property type="entry name" value="ARFGAP/RecO"/>
</dbReference>
<dbReference type="GO" id="GO:0006302">
    <property type="term" value="P:double-strand break repair"/>
    <property type="evidence" value="ECO:0007669"/>
    <property type="project" value="TreeGrafter"/>
</dbReference>
<dbReference type="InterPro" id="IPR022572">
    <property type="entry name" value="DNA_rep/recomb_RecO_N"/>
</dbReference>
<dbReference type="Pfam" id="PF11967">
    <property type="entry name" value="RecO_N"/>
    <property type="match status" value="1"/>
</dbReference>
<dbReference type="InterPro" id="IPR012340">
    <property type="entry name" value="NA-bd_OB-fold"/>
</dbReference>
<dbReference type="GO" id="GO:0043590">
    <property type="term" value="C:bacterial nucleoid"/>
    <property type="evidence" value="ECO:0007669"/>
    <property type="project" value="TreeGrafter"/>
</dbReference>
<evidence type="ECO:0000256" key="3">
    <source>
        <dbReference type="ARBA" id="ARBA00023204"/>
    </source>
</evidence>
<keyword evidence="3" id="KW-0234">DNA repair</keyword>
<dbReference type="HOGENOM" id="CLU_087596_1_0_10"/>
<dbReference type="PATRIC" id="fig|742817.3.peg.2971"/>
<keyword evidence="2" id="KW-0233">DNA recombination</keyword>
<gene>
    <name evidence="5" type="ORF">HMPREF9449_02780</name>
</gene>
<dbReference type="InterPro" id="IPR003717">
    <property type="entry name" value="RecO"/>
</dbReference>
<dbReference type="Proteomes" id="UP000004892">
    <property type="component" value="Unassembled WGS sequence"/>
</dbReference>
<dbReference type="Pfam" id="PF02565">
    <property type="entry name" value="RecO_C"/>
    <property type="match status" value="1"/>
</dbReference>
<dbReference type="AlphaFoldDB" id="H1DKJ4"/>
<organism evidence="5 6">
    <name type="scientific">Odoribacter laneus YIT 12061</name>
    <dbReference type="NCBI Taxonomy" id="742817"/>
    <lineage>
        <taxon>Bacteria</taxon>
        <taxon>Pseudomonadati</taxon>
        <taxon>Bacteroidota</taxon>
        <taxon>Bacteroidia</taxon>
        <taxon>Bacteroidales</taxon>
        <taxon>Odoribacteraceae</taxon>
        <taxon>Odoribacter</taxon>
    </lineage>
</organism>
<evidence type="ECO:0000256" key="2">
    <source>
        <dbReference type="ARBA" id="ARBA00023172"/>
    </source>
</evidence>
<dbReference type="PANTHER" id="PTHR33991:SF1">
    <property type="entry name" value="DNA REPAIR PROTEIN RECO"/>
    <property type="match status" value="1"/>
</dbReference>
<dbReference type="RefSeq" id="WP_009137923.1">
    <property type="nucleotide sequence ID" value="NZ_JH594597.1"/>
</dbReference>
<feature type="domain" description="DNA replication/recombination mediator RecO N-terminal" evidence="4">
    <location>
        <begin position="4"/>
        <end position="73"/>
    </location>
</feature>
<dbReference type="GeneID" id="98070305"/>
<evidence type="ECO:0000256" key="1">
    <source>
        <dbReference type="ARBA" id="ARBA00022763"/>
    </source>
</evidence>
<dbReference type="eggNOG" id="COG1381">
    <property type="taxonomic scope" value="Bacteria"/>
</dbReference>
<keyword evidence="6" id="KW-1185">Reference proteome</keyword>
<dbReference type="Gene3D" id="2.40.50.140">
    <property type="entry name" value="Nucleic acid-binding proteins"/>
    <property type="match status" value="1"/>
</dbReference>
<dbReference type="GO" id="GO:0006310">
    <property type="term" value="P:DNA recombination"/>
    <property type="evidence" value="ECO:0007669"/>
    <property type="project" value="UniProtKB-KW"/>
</dbReference>